<dbReference type="InterPro" id="IPR028250">
    <property type="entry name" value="DsbDN"/>
</dbReference>
<keyword evidence="3 8" id="KW-0812">Transmembrane</keyword>
<keyword evidence="2" id="KW-1003">Cell membrane</keyword>
<dbReference type="InterPro" id="IPR003834">
    <property type="entry name" value="Cyt_c_assmbl_TM_dom"/>
</dbReference>
<organism evidence="11 12">
    <name type="scientific">Hymenobacter chitinivorans DSM 11115</name>
    <dbReference type="NCBI Taxonomy" id="1121954"/>
    <lineage>
        <taxon>Bacteria</taxon>
        <taxon>Pseudomonadati</taxon>
        <taxon>Bacteroidota</taxon>
        <taxon>Cytophagia</taxon>
        <taxon>Cytophagales</taxon>
        <taxon>Hymenobacteraceae</taxon>
        <taxon>Hymenobacter</taxon>
    </lineage>
</organism>
<evidence type="ECO:0000256" key="4">
    <source>
        <dbReference type="ARBA" id="ARBA00022748"/>
    </source>
</evidence>
<feature type="region of interest" description="Disordered" evidence="7">
    <location>
        <begin position="174"/>
        <end position="196"/>
    </location>
</feature>
<comment type="caution">
    <text evidence="11">The sequence shown here is derived from an EMBL/GenBank/DDBJ whole genome shotgun (WGS) entry which is preliminary data.</text>
</comment>
<keyword evidence="6 8" id="KW-0472">Membrane</keyword>
<evidence type="ECO:0000256" key="5">
    <source>
        <dbReference type="ARBA" id="ARBA00022989"/>
    </source>
</evidence>
<evidence type="ECO:0000313" key="11">
    <source>
        <dbReference type="EMBL" id="PJJ54979.1"/>
    </source>
</evidence>
<dbReference type="PANTHER" id="PTHR32234">
    <property type="entry name" value="THIOL:DISULFIDE INTERCHANGE PROTEIN DSBD"/>
    <property type="match status" value="1"/>
</dbReference>
<evidence type="ECO:0000256" key="6">
    <source>
        <dbReference type="ARBA" id="ARBA00023136"/>
    </source>
</evidence>
<feature type="transmembrane region" description="Helical" evidence="8">
    <location>
        <begin position="250"/>
        <end position="274"/>
    </location>
</feature>
<evidence type="ECO:0000256" key="3">
    <source>
        <dbReference type="ARBA" id="ARBA00022692"/>
    </source>
</evidence>
<dbReference type="GO" id="GO:0017004">
    <property type="term" value="P:cytochrome complex assembly"/>
    <property type="evidence" value="ECO:0007669"/>
    <property type="project" value="UniProtKB-KW"/>
</dbReference>
<keyword evidence="5 8" id="KW-1133">Transmembrane helix</keyword>
<protein>
    <submittedName>
        <fullName evidence="11">Thiol:disulfide interchange protein DsbD</fullName>
    </submittedName>
</protein>
<evidence type="ECO:0000256" key="1">
    <source>
        <dbReference type="ARBA" id="ARBA00004651"/>
    </source>
</evidence>
<dbReference type="InterPro" id="IPR036929">
    <property type="entry name" value="DsbDN_sf"/>
</dbReference>
<dbReference type="Gene3D" id="2.60.40.1250">
    <property type="entry name" value="Thiol:disulfide interchange protein DsbD, N-terminal domain"/>
    <property type="match status" value="1"/>
</dbReference>
<evidence type="ECO:0000256" key="9">
    <source>
        <dbReference type="SAM" id="SignalP"/>
    </source>
</evidence>
<dbReference type="Pfam" id="PF11412">
    <property type="entry name" value="DsbD_N"/>
    <property type="match status" value="1"/>
</dbReference>
<dbReference type="InterPro" id="IPR036249">
    <property type="entry name" value="Thioredoxin-like_sf"/>
</dbReference>
<keyword evidence="12" id="KW-1185">Reference proteome</keyword>
<dbReference type="AlphaFoldDB" id="A0A2M9BAM0"/>
<evidence type="ECO:0000259" key="10">
    <source>
        <dbReference type="PROSITE" id="PS51352"/>
    </source>
</evidence>
<feature type="domain" description="Thioredoxin" evidence="10">
    <location>
        <begin position="551"/>
        <end position="724"/>
    </location>
</feature>
<keyword evidence="9" id="KW-0732">Signal</keyword>
<feature type="transmembrane region" description="Helical" evidence="8">
    <location>
        <begin position="328"/>
        <end position="349"/>
    </location>
</feature>
<dbReference type="SUPFAM" id="SSF52833">
    <property type="entry name" value="Thioredoxin-like"/>
    <property type="match status" value="1"/>
</dbReference>
<keyword evidence="4" id="KW-0201">Cytochrome c-type biogenesis</keyword>
<name>A0A2M9BAM0_9BACT</name>
<sequence>MLFNKKILLPLWFLLLLLGPASAQVLTPAKLSTAVSQPAAKAGEELDLIVNARIDNTWHLYATDFDPDLGPTVFTFSFAKSPAYELVGKPKSVGAKKKFDDVFKGDVTYFEKTGQIRQRIRVLQPGPLTVKADVEYQSCTDVDGRCIPGNETLSFGPVEVSGAAVAAATPAATTTPATTTAPAATPSVTTPQAAGTATPAADSAAVAAAPVAASPEASATVAPAAAESAAGAAPVAASASNTPAGTGLSLWKYLLLAFGAGLVAVLMPCVYPMLPMTVSYFTNKSSRGEAISKALVYGLSIISIYTGVGVVLSLLFGADAANVISSHWLPNLLSFVIFLLFGMSFLGMFEINAPSSLVNKVDAKADQGGWSGLFFMAATLVLVSFSCTVPIVGSVAIAAANGELLRPTLGMLAFSTAFALPFVLFALFPTWLKSMPRSGGWLNTLKVVLGFVELAMAFKFLSSADLSYHWGLLPRPVFLAIWIVLAGLLGMYLLGKIRLPHDSDNPRVSVPHLLLGAVALSFMLYMVPGLFGAPLNALSALAPPPARQDFAWLGSGAAPATATAAELCTSPRYAEVLELPHNLSGYFTLQEALACAKEKNKPIFVDFTGHNCGNCRVMEAGVWSDPRVLQRLRDDYIIVALYADDKTELPADQWYTSKRDQRVKKTLGEQNLDFQISRFNMNAQPYYTLLSPSSTLENPVVLAPAVTYESDVNKFIRFLDAGKAQHQRQNAPVARR</sequence>
<proteinExistence type="predicted"/>
<evidence type="ECO:0000256" key="2">
    <source>
        <dbReference type="ARBA" id="ARBA00022475"/>
    </source>
</evidence>
<dbReference type="Gene3D" id="3.40.30.10">
    <property type="entry name" value="Glutaredoxin"/>
    <property type="match status" value="1"/>
</dbReference>
<feature type="transmembrane region" description="Helical" evidence="8">
    <location>
        <begin position="514"/>
        <end position="535"/>
    </location>
</feature>
<dbReference type="GO" id="GO:0015035">
    <property type="term" value="F:protein-disulfide reductase activity"/>
    <property type="evidence" value="ECO:0007669"/>
    <property type="project" value="TreeGrafter"/>
</dbReference>
<evidence type="ECO:0000256" key="8">
    <source>
        <dbReference type="SAM" id="Phobius"/>
    </source>
</evidence>
<feature type="transmembrane region" description="Helical" evidence="8">
    <location>
        <begin position="370"/>
        <end position="397"/>
    </location>
</feature>
<dbReference type="PROSITE" id="PS51352">
    <property type="entry name" value="THIOREDOXIN_2"/>
    <property type="match status" value="1"/>
</dbReference>
<feature type="transmembrane region" description="Helical" evidence="8">
    <location>
        <begin position="409"/>
        <end position="428"/>
    </location>
</feature>
<dbReference type="GO" id="GO:0005886">
    <property type="term" value="C:plasma membrane"/>
    <property type="evidence" value="ECO:0007669"/>
    <property type="project" value="UniProtKB-SubCell"/>
</dbReference>
<comment type="subcellular location">
    <subcellularLocation>
        <location evidence="1">Cell membrane</location>
        <topology evidence="1">Multi-pass membrane protein</topology>
    </subcellularLocation>
</comment>
<feature type="transmembrane region" description="Helical" evidence="8">
    <location>
        <begin position="440"/>
        <end position="461"/>
    </location>
</feature>
<feature type="chain" id="PRO_5014980592" evidence="9">
    <location>
        <begin position="24"/>
        <end position="736"/>
    </location>
</feature>
<dbReference type="Pfam" id="PF13899">
    <property type="entry name" value="Thioredoxin_7"/>
    <property type="match status" value="1"/>
</dbReference>
<dbReference type="Pfam" id="PF02683">
    <property type="entry name" value="DsbD_TM"/>
    <property type="match status" value="1"/>
</dbReference>
<dbReference type="Proteomes" id="UP000228535">
    <property type="component" value="Unassembled WGS sequence"/>
</dbReference>
<gene>
    <name evidence="11" type="ORF">CLV45_3327</name>
</gene>
<dbReference type="EMBL" id="PGFA01000002">
    <property type="protein sequence ID" value="PJJ54979.1"/>
    <property type="molecule type" value="Genomic_DNA"/>
</dbReference>
<dbReference type="InterPro" id="IPR013766">
    <property type="entry name" value="Thioredoxin_domain"/>
</dbReference>
<evidence type="ECO:0000313" key="12">
    <source>
        <dbReference type="Proteomes" id="UP000228535"/>
    </source>
</evidence>
<dbReference type="PANTHER" id="PTHR32234:SF0">
    <property type="entry name" value="THIOL:DISULFIDE INTERCHANGE PROTEIN DSBD"/>
    <property type="match status" value="1"/>
</dbReference>
<dbReference type="OrthoDB" id="9811036at2"/>
<reference evidence="11 12" key="1">
    <citation type="submission" date="2017-11" db="EMBL/GenBank/DDBJ databases">
        <title>Genomic Encyclopedia of Archaeal and Bacterial Type Strains, Phase II (KMG-II): From Individual Species to Whole Genera.</title>
        <authorList>
            <person name="Goeker M."/>
        </authorList>
    </citation>
    <scope>NUCLEOTIDE SEQUENCE [LARGE SCALE GENOMIC DNA]</scope>
    <source>
        <strain evidence="11 12">DSM 11115</strain>
    </source>
</reference>
<feature type="signal peptide" evidence="9">
    <location>
        <begin position="1"/>
        <end position="23"/>
    </location>
</feature>
<accession>A0A2M9BAM0</accession>
<dbReference type="RefSeq" id="WP_100337572.1">
    <property type="nucleotide sequence ID" value="NZ_PGFA01000002.1"/>
</dbReference>
<dbReference type="GO" id="GO:0045454">
    <property type="term" value="P:cell redox homeostasis"/>
    <property type="evidence" value="ECO:0007669"/>
    <property type="project" value="TreeGrafter"/>
</dbReference>
<feature type="transmembrane region" description="Helical" evidence="8">
    <location>
        <begin position="294"/>
        <end position="316"/>
    </location>
</feature>
<evidence type="ECO:0000256" key="7">
    <source>
        <dbReference type="SAM" id="MobiDB-lite"/>
    </source>
</evidence>
<feature type="transmembrane region" description="Helical" evidence="8">
    <location>
        <begin position="473"/>
        <end position="494"/>
    </location>
</feature>